<organism evidence="1 2">
    <name type="scientific">Armillaria ostoyae</name>
    <name type="common">Armillaria root rot fungus</name>
    <dbReference type="NCBI Taxonomy" id="47428"/>
    <lineage>
        <taxon>Eukaryota</taxon>
        <taxon>Fungi</taxon>
        <taxon>Dikarya</taxon>
        <taxon>Basidiomycota</taxon>
        <taxon>Agaricomycotina</taxon>
        <taxon>Agaricomycetes</taxon>
        <taxon>Agaricomycetidae</taxon>
        <taxon>Agaricales</taxon>
        <taxon>Marasmiineae</taxon>
        <taxon>Physalacriaceae</taxon>
        <taxon>Armillaria</taxon>
    </lineage>
</organism>
<evidence type="ECO:0000313" key="1">
    <source>
        <dbReference type="EMBL" id="SJL05124.1"/>
    </source>
</evidence>
<evidence type="ECO:0008006" key="3">
    <source>
        <dbReference type="Google" id="ProtNLM"/>
    </source>
</evidence>
<dbReference type="InterPro" id="IPR032675">
    <property type="entry name" value="LRR_dom_sf"/>
</dbReference>
<gene>
    <name evidence="1" type="ORF">ARMOST_08497</name>
</gene>
<dbReference type="Gene3D" id="3.80.10.10">
    <property type="entry name" value="Ribonuclease Inhibitor"/>
    <property type="match status" value="1"/>
</dbReference>
<keyword evidence="2" id="KW-1185">Reference proteome</keyword>
<name>A0A284R8T5_ARMOS</name>
<dbReference type="AlphaFoldDB" id="A0A284R8T5"/>
<reference evidence="2" key="1">
    <citation type="journal article" date="2017" name="Nat. Ecol. Evol.">
        <title>Genome expansion and lineage-specific genetic innovations in the forest pathogenic fungi Armillaria.</title>
        <authorList>
            <person name="Sipos G."/>
            <person name="Prasanna A.N."/>
            <person name="Walter M.C."/>
            <person name="O'Connor E."/>
            <person name="Balint B."/>
            <person name="Krizsan K."/>
            <person name="Kiss B."/>
            <person name="Hess J."/>
            <person name="Varga T."/>
            <person name="Slot J."/>
            <person name="Riley R."/>
            <person name="Boka B."/>
            <person name="Rigling D."/>
            <person name="Barry K."/>
            <person name="Lee J."/>
            <person name="Mihaltcheva S."/>
            <person name="LaButti K."/>
            <person name="Lipzen A."/>
            <person name="Waldron R."/>
            <person name="Moloney N.M."/>
            <person name="Sperisen C."/>
            <person name="Kredics L."/>
            <person name="Vagvoelgyi C."/>
            <person name="Patrignani A."/>
            <person name="Fitzpatrick D."/>
            <person name="Nagy I."/>
            <person name="Doyle S."/>
            <person name="Anderson J.B."/>
            <person name="Grigoriev I.V."/>
            <person name="Gueldener U."/>
            <person name="Muensterkoetter M."/>
            <person name="Nagy L.G."/>
        </authorList>
    </citation>
    <scope>NUCLEOTIDE SEQUENCE [LARGE SCALE GENOMIC DNA]</scope>
    <source>
        <strain evidence="2">C18/9</strain>
    </source>
</reference>
<sequence>MDAFPQELIEAIIDELSDDREALKACSLVSQSFFPRSQKLLFSSVILDSRDDSSRVHNPSVDFLKLLARSTRIAPLVRNFTVYNFTWGKNSWFTQDQNVVPRILGSLANLRKMTISGRHYDRRWDGSSDIRTSLCQSFSLPHLKSLSLNYTSFLRPSDFLQLFSNSRDLKELRLMNVYISDQLSLQAHPDREHNTPIDDEQLAQRPKLRYLRIQNVPVVLIDTLTHPHSPLDLSSLRRLQVWSDHGDQSDHLQRLLEAAGDALDEVVFHGFSSSTNGLDISHVPNITCYFSNFFSDRVANHTVLSGLTELFFQRYSRDTSRMETVTFNLRSHPKAIIDCPRDEWRRLEEAMMVVKRKVRFEIPVRDMKRSMRDPLERECLAAVRRGMGMLSDRGILEVDMVQGP</sequence>
<dbReference type="OMA" id="CPRDEWR"/>
<dbReference type="OrthoDB" id="3071370at2759"/>
<dbReference type="EMBL" id="FUEG01000005">
    <property type="protein sequence ID" value="SJL05124.1"/>
    <property type="molecule type" value="Genomic_DNA"/>
</dbReference>
<dbReference type="Proteomes" id="UP000219338">
    <property type="component" value="Unassembled WGS sequence"/>
</dbReference>
<dbReference type="SUPFAM" id="SSF52047">
    <property type="entry name" value="RNI-like"/>
    <property type="match status" value="1"/>
</dbReference>
<proteinExistence type="predicted"/>
<accession>A0A284R8T5</accession>
<evidence type="ECO:0000313" key="2">
    <source>
        <dbReference type="Proteomes" id="UP000219338"/>
    </source>
</evidence>
<protein>
    <recommendedName>
        <fullName evidence="3">F-box domain-containing protein</fullName>
    </recommendedName>
</protein>